<dbReference type="SUPFAM" id="SSF56300">
    <property type="entry name" value="Metallo-dependent phosphatases"/>
    <property type="match status" value="1"/>
</dbReference>
<dbReference type="Gene3D" id="3.60.21.10">
    <property type="match status" value="1"/>
</dbReference>
<sequence>MIAAGDHLPLAGYPTFNAPSEIIDSLKHVGVDIVNNATNHTLDWGAEGAYDSIQALKARDMMYVGSYESWEDAQKPRIIESKGAKVGFLSYARDANGNTISEDQGYLFSLIDEDIFPQEIKALADQTDITMVMFHTGEEYEYLPADYQLRTFRLARDAGANFVLGGHPHVVQPFINYNESQAGIFSHGNFISGQVNIENKLGSIIEVRYAFNKETKECKIDRLRLMPTYNAGSYSDYTGQVVALIDGADYGLADAQAYFDDFVYRMQTYTNKVQVVEYLD</sequence>
<dbReference type="Pfam" id="PF09587">
    <property type="entry name" value="PGA_cap"/>
    <property type="match status" value="1"/>
</dbReference>
<dbReference type="PANTHER" id="PTHR33393">
    <property type="entry name" value="POLYGLUTAMINE SYNTHESIS ACCESSORY PROTEIN RV0574C-RELATED"/>
    <property type="match status" value="1"/>
</dbReference>
<dbReference type="EMBL" id="AENN01000015">
    <property type="protein sequence ID" value="EFR30930.1"/>
    <property type="molecule type" value="Genomic_DNA"/>
</dbReference>
<feature type="domain" description="Capsule synthesis protein CapA" evidence="2">
    <location>
        <begin position="1"/>
        <end position="194"/>
    </location>
</feature>
<organism evidence="3 4">
    <name type="scientific">Eremococcus coleocola ACS-139-V-Col8</name>
    <dbReference type="NCBI Taxonomy" id="908337"/>
    <lineage>
        <taxon>Bacteria</taxon>
        <taxon>Bacillati</taxon>
        <taxon>Bacillota</taxon>
        <taxon>Bacilli</taxon>
        <taxon>Lactobacillales</taxon>
        <taxon>Aerococcaceae</taxon>
        <taxon>Eremococcus</taxon>
    </lineage>
</organism>
<evidence type="ECO:0000313" key="4">
    <source>
        <dbReference type="Proteomes" id="UP000005990"/>
    </source>
</evidence>
<gene>
    <name evidence="3" type="ORF">HMPREF9257_1161</name>
</gene>
<dbReference type="eggNOG" id="COG2843">
    <property type="taxonomic scope" value="Bacteria"/>
</dbReference>
<accession>E4KQ08</accession>
<dbReference type="STRING" id="908337.HMPREF9257_1161"/>
<keyword evidence="4" id="KW-1185">Reference proteome</keyword>
<dbReference type="InterPro" id="IPR052169">
    <property type="entry name" value="CW_Biosynth-Accessory"/>
</dbReference>
<proteinExistence type="inferred from homology"/>
<comment type="caution">
    <text evidence="3">The sequence shown here is derived from an EMBL/GenBank/DDBJ whole genome shotgun (WGS) entry which is preliminary data.</text>
</comment>
<reference evidence="3 4" key="1">
    <citation type="submission" date="2010-10" db="EMBL/GenBank/DDBJ databases">
        <authorList>
            <person name="Durkin A.S."/>
            <person name="Madupu R."/>
            <person name="Torralba M."/>
            <person name="Gillis M."/>
            <person name="Methe B."/>
            <person name="Sutton G."/>
            <person name="Nelson K.E."/>
        </authorList>
    </citation>
    <scope>NUCLEOTIDE SEQUENCE [LARGE SCALE GENOMIC DNA]</scope>
    <source>
        <strain evidence="3 4">ACS-139-V-Col8</strain>
    </source>
</reference>
<evidence type="ECO:0000313" key="3">
    <source>
        <dbReference type="EMBL" id="EFR30930.1"/>
    </source>
</evidence>
<evidence type="ECO:0000256" key="1">
    <source>
        <dbReference type="ARBA" id="ARBA00005662"/>
    </source>
</evidence>
<dbReference type="RefSeq" id="WP_006418133.1">
    <property type="nucleotide sequence ID" value="NZ_AENN01000015.1"/>
</dbReference>
<comment type="similarity">
    <text evidence="1">Belongs to the CapA family.</text>
</comment>
<dbReference type="InterPro" id="IPR019079">
    <property type="entry name" value="Capsule_synth_CapA"/>
</dbReference>
<evidence type="ECO:0000259" key="2">
    <source>
        <dbReference type="SMART" id="SM00854"/>
    </source>
</evidence>
<dbReference type="PANTHER" id="PTHR33393:SF12">
    <property type="entry name" value="CAPSULE BIOSYNTHESIS PROTEIN CAPA"/>
    <property type="match status" value="1"/>
</dbReference>
<dbReference type="SMART" id="SM00854">
    <property type="entry name" value="PGA_cap"/>
    <property type="match status" value="1"/>
</dbReference>
<protein>
    <submittedName>
        <fullName evidence="3">Bacterial capsule synthesis protein</fullName>
    </submittedName>
</protein>
<dbReference type="InterPro" id="IPR029052">
    <property type="entry name" value="Metallo-depent_PP-like"/>
</dbReference>
<name>E4KQ08_9LACT</name>
<dbReference type="AlphaFoldDB" id="E4KQ08"/>
<dbReference type="Proteomes" id="UP000005990">
    <property type="component" value="Unassembled WGS sequence"/>
</dbReference>
<dbReference type="CDD" id="cd07381">
    <property type="entry name" value="MPP_CapA"/>
    <property type="match status" value="1"/>
</dbReference>